<dbReference type="EMBL" id="CP054056">
    <property type="protein sequence ID" value="QKJ24912.1"/>
    <property type="molecule type" value="Genomic_DNA"/>
</dbReference>
<dbReference type="GO" id="GO:0004081">
    <property type="term" value="F:bis(5'-nucleosyl)-tetraphosphatase (asymmetrical) activity"/>
    <property type="evidence" value="ECO:0007669"/>
    <property type="project" value="TreeGrafter"/>
</dbReference>
<dbReference type="PANTHER" id="PTHR21340:SF0">
    <property type="entry name" value="BIS(5'-NUCLEOSYL)-TETRAPHOSPHATASE [ASYMMETRICAL]"/>
    <property type="match status" value="1"/>
</dbReference>
<accession>A0A7D4TJY1</accession>
<dbReference type="InterPro" id="IPR020084">
    <property type="entry name" value="NUDIX_hydrolase_CS"/>
</dbReference>
<dbReference type="InterPro" id="IPR051325">
    <property type="entry name" value="Nudix_hydrolase_domain"/>
</dbReference>
<dbReference type="PANTHER" id="PTHR21340">
    <property type="entry name" value="DIADENOSINE 5,5-P1,P4-TETRAPHOSPHATE PYROPHOSPHOHYDROLASE MUTT"/>
    <property type="match status" value="1"/>
</dbReference>
<dbReference type="Gene3D" id="3.40.50.1240">
    <property type="entry name" value="Phosphoglycerate mutase-like"/>
    <property type="match status" value="1"/>
</dbReference>
<keyword evidence="1 3" id="KW-0378">Hydrolase</keyword>
<sequence length="316" mass="35750">MTIYAAGVVCWREHEGKLIVALVHREKYQDWGFPKGKLDPGEFLPQTAVREVEEEAGFRVRLGRKLGVINYQVGNGQDKEVHYWASRVTDKALNKQKFTPNQEIAKVEWIEAKQALTLLSYEHDQKLMADVIALHKKKELETRALIILRHAKATPRGDWAGQEAKRPLLPEGLQQAQRLIPLIAAYGPKRVITSPWRRCHDTIAPYAQSAKRTLIERHQLTEFSNQRKPARTLDVVMDLIGTSRSGLICTHRPALPSALRPFILSAPKELREQIAQGATLAPAEFLVLRLSISGKFRVVGVERCGLEQEVSEEAEH</sequence>
<dbReference type="GO" id="GO:0006754">
    <property type="term" value="P:ATP biosynthetic process"/>
    <property type="evidence" value="ECO:0007669"/>
    <property type="project" value="TreeGrafter"/>
</dbReference>
<gene>
    <name evidence="3" type="ORF">HRU87_01525</name>
</gene>
<proteinExistence type="predicted"/>
<dbReference type="RefSeq" id="WP_173493209.1">
    <property type="nucleotide sequence ID" value="NZ_CP054056.1"/>
</dbReference>
<dbReference type="Gene3D" id="3.90.79.10">
    <property type="entry name" value="Nucleoside Triphosphate Pyrophosphohydrolase"/>
    <property type="match status" value="1"/>
</dbReference>
<dbReference type="InterPro" id="IPR029033">
    <property type="entry name" value="His_PPase_superfam"/>
</dbReference>
<reference evidence="3 4" key="1">
    <citation type="submission" date="2020-05" db="EMBL/GenBank/DDBJ databases">
        <title>Aquirufa sp. strain 15G-AUS-rot a new Aquirufa species.</title>
        <authorList>
            <person name="Pitt A."/>
            <person name="Hahn M.W."/>
        </authorList>
    </citation>
    <scope>NUCLEOTIDE SEQUENCE [LARGE SCALE GENOMIC DNA]</scope>
    <source>
        <strain evidence="3 4">15G-AUS-rot</strain>
    </source>
</reference>
<evidence type="ECO:0000259" key="2">
    <source>
        <dbReference type="PROSITE" id="PS51462"/>
    </source>
</evidence>
<organism evidence="3 4">
    <name type="scientific">Aquiluna borgnonia</name>
    <dbReference type="NCBI Taxonomy" id="2499157"/>
    <lineage>
        <taxon>Bacteria</taxon>
        <taxon>Bacillati</taxon>
        <taxon>Actinomycetota</taxon>
        <taxon>Actinomycetes</taxon>
        <taxon>Micrococcales</taxon>
        <taxon>Microbacteriaceae</taxon>
        <taxon>Luna cluster</taxon>
        <taxon>Luna-1 subcluster</taxon>
        <taxon>Aquiluna</taxon>
    </lineage>
</organism>
<dbReference type="CDD" id="cd07067">
    <property type="entry name" value="HP_PGM_like"/>
    <property type="match status" value="1"/>
</dbReference>
<dbReference type="InterPro" id="IPR013078">
    <property type="entry name" value="His_Pase_superF_clade-1"/>
</dbReference>
<protein>
    <submittedName>
        <fullName evidence="3">NUDIX hydrolase</fullName>
    </submittedName>
</protein>
<name>A0A7D4TJY1_9MICO</name>
<dbReference type="KEGG" id="aqg:HRU87_01525"/>
<evidence type="ECO:0000256" key="1">
    <source>
        <dbReference type="ARBA" id="ARBA00022801"/>
    </source>
</evidence>
<dbReference type="PROSITE" id="PS51462">
    <property type="entry name" value="NUDIX"/>
    <property type="match status" value="1"/>
</dbReference>
<evidence type="ECO:0000313" key="4">
    <source>
        <dbReference type="Proteomes" id="UP000501003"/>
    </source>
</evidence>
<dbReference type="InterPro" id="IPR015797">
    <property type="entry name" value="NUDIX_hydrolase-like_dom_sf"/>
</dbReference>
<dbReference type="AlphaFoldDB" id="A0A7D4TJY1"/>
<dbReference type="CDD" id="cd03673">
    <property type="entry name" value="NUDIX_Ap6A_hydrolase"/>
    <property type="match status" value="1"/>
</dbReference>
<dbReference type="Pfam" id="PF00300">
    <property type="entry name" value="His_Phos_1"/>
    <property type="match status" value="1"/>
</dbReference>
<dbReference type="PROSITE" id="PS00893">
    <property type="entry name" value="NUDIX_BOX"/>
    <property type="match status" value="1"/>
</dbReference>
<dbReference type="GO" id="GO:0006167">
    <property type="term" value="P:AMP biosynthetic process"/>
    <property type="evidence" value="ECO:0007669"/>
    <property type="project" value="TreeGrafter"/>
</dbReference>
<dbReference type="Pfam" id="PF00293">
    <property type="entry name" value="NUDIX"/>
    <property type="match status" value="1"/>
</dbReference>
<dbReference type="InterPro" id="IPR000086">
    <property type="entry name" value="NUDIX_hydrolase_dom"/>
</dbReference>
<dbReference type="SMART" id="SM00855">
    <property type="entry name" value="PGAM"/>
    <property type="match status" value="1"/>
</dbReference>
<feature type="domain" description="Nudix hydrolase" evidence="2">
    <location>
        <begin position="1"/>
        <end position="133"/>
    </location>
</feature>
<evidence type="ECO:0000313" key="3">
    <source>
        <dbReference type="EMBL" id="QKJ24912.1"/>
    </source>
</evidence>
<dbReference type="SUPFAM" id="SSF55811">
    <property type="entry name" value="Nudix"/>
    <property type="match status" value="1"/>
</dbReference>
<dbReference type="Proteomes" id="UP000501003">
    <property type="component" value="Chromosome"/>
</dbReference>
<dbReference type="SUPFAM" id="SSF53254">
    <property type="entry name" value="Phosphoglycerate mutase-like"/>
    <property type="match status" value="1"/>
</dbReference>
<keyword evidence="4" id="KW-1185">Reference proteome</keyword>